<evidence type="ECO:0000256" key="5">
    <source>
        <dbReference type="ARBA" id="ARBA00023124"/>
    </source>
</evidence>
<name>A0AAD3S1A7_NEPGR</name>
<dbReference type="AlphaFoldDB" id="A0AAD3S1A7"/>
<keyword evidence="7" id="KW-0456">Lyase</keyword>
<gene>
    <name evidence="8" type="ORF">Nepgr_004321</name>
</gene>
<protein>
    <submittedName>
        <fullName evidence="8">Uncharacterized protein</fullName>
    </submittedName>
</protein>
<dbReference type="InterPro" id="IPR003738">
    <property type="entry name" value="SRAP"/>
</dbReference>
<reference evidence="8" key="1">
    <citation type="submission" date="2023-05" db="EMBL/GenBank/DDBJ databases">
        <title>Nepenthes gracilis genome sequencing.</title>
        <authorList>
            <person name="Fukushima K."/>
        </authorList>
    </citation>
    <scope>NUCLEOTIDE SEQUENCE</scope>
    <source>
        <strain evidence="8">SING2019-196</strain>
    </source>
</reference>
<keyword evidence="3" id="KW-0227">DNA damage</keyword>
<dbReference type="PANTHER" id="PTHR13604:SF0">
    <property type="entry name" value="ABASIC SITE PROCESSING PROTEIN HMCES"/>
    <property type="match status" value="1"/>
</dbReference>
<keyword evidence="5" id="KW-0190">Covalent protein-DNA linkage</keyword>
<evidence type="ECO:0000256" key="1">
    <source>
        <dbReference type="ARBA" id="ARBA00008136"/>
    </source>
</evidence>
<accession>A0AAD3S1A7</accession>
<evidence type="ECO:0000256" key="6">
    <source>
        <dbReference type="ARBA" id="ARBA00023125"/>
    </source>
</evidence>
<evidence type="ECO:0000256" key="4">
    <source>
        <dbReference type="ARBA" id="ARBA00022801"/>
    </source>
</evidence>
<keyword evidence="6" id="KW-0238">DNA-binding</keyword>
<organism evidence="8 9">
    <name type="scientific">Nepenthes gracilis</name>
    <name type="common">Slender pitcher plant</name>
    <dbReference type="NCBI Taxonomy" id="150966"/>
    <lineage>
        <taxon>Eukaryota</taxon>
        <taxon>Viridiplantae</taxon>
        <taxon>Streptophyta</taxon>
        <taxon>Embryophyta</taxon>
        <taxon>Tracheophyta</taxon>
        <taxon>Spermatophyta</taxon>
        <taxon>Magnoliopsida</taxon>
        <taxon>eudicotyledons</taxon>
        <taxon>Gunneridae</taxon>
        <taxon>Pentapetalae</taxon>
        <taxon>Caryophyllales</taxon>
        <taxon>Nepenthaceae</taxon>
        <taxon>Nepenthes</taxon>
    </lineage>
</organism>
<dbReference type="PANTHER" id="PTHR13604">
    <property type="entry name" value="DC12-RELATED"/>
    <property type="match status" value="1"/>
</dbReference>
<dbReference type="GO" id="GO:0016829">
    <property type="term" value="F:lyase activity"/>
    <property type="evidence" value="ECO:0007669"/>
    <property type="project" value="UniProtKB-KW"/>
</dbReference>
<dbReference type="Proteomes" id="UP001279734">
    <property type="component" value="Unassembled WGS sequence"/>
</dbReference>
<keyword evidence="2" id="KW-0645">Protease</keyword>
<evidence type="ECO:0000256" key="2">
    <source>
        <dbReference type="ARBA" id="ARBA00022670"/>
    </source>
</evidence>
<dbReference type="InterPro" id="IPR036590">
    <property type="entry name" value="SRAP-like"/>
</dbReference>
<dbReference type="GO" id="GO:0003697">
    <property type="term" value="F:single-stranded DNA binding"/>
    <property type="evidence" value="ECO:0007669"/>
    <property type="project" value="InterPro"/>
</dbReference>
<dbReference type="Gene3D" id="3.90.1680.10">
    <property type="entry name" value="SOS response associated peptidase-like"/>
    <property type="match status" value="1"/>
</dbReference>
<evidence type="ECO:0000256" key="7">
    <source>
        <dbReference type="ARBA" id="ARBA00023239"/>
    </source>
</evidence>
<comment type="caution">
    <text evidence="8">The sequence shown here is derived from an EMBL/GenBank/DDBJ whole genome shotgun (WGS) entry which is preliminary data.</text>
</comment>
<keyword evidence="9" id="KW-1185">Reference proteome</keyword>
<comment type="similarity">
    <text evidence="1">Belongs to the SOS response-associated peptidase family.</text>
</comment>
<dbReference type="GO" id="GO:0006508">
    <property type="term" value="P:proteolysis"/>
    <property type="evidence" value="ECO:0007669"/>
    <property type="project" value="UniProtKB-KW"/>
</dbReference>
<dbReference type="EMBL" id="BSYO01000003">
    <property type="protein sequence ID" value="GMH02482.1"/>
    <property type="molecule type" value="Genomic_DNA"/>
</dbReference>
<dbReference type="SUPFAM" id="SSF143081">
    <property type="entry name" value="BB1717-like"/>
    <property type="match status" value="1"/>
</dbReference>
<proteinExistence type="inferred from homology"/>
<dbReference type="GO" id="GO:0106300">
    <property type="term" value="P:protein-DNA covalent cross-linking repair"/>
    <property type="evidence" value="ECO:0007669"/>
    <property type="project" value="InterPro"/>
</dbReference>
<keyword evidence="4" id="KW-0378">Hydrolase</keyword>
<sequence length="84" mass="9285">MPVILGDESSGSIWLNGPPSSKFNALLLQPYEGPNLVWCPVMPGMGKLTFDGPELLMRLKNIKKFKLKLKSRPMHKLHTIAAVG</sequence>
<dbReference type="GO" id="GO:0008233">
    <property type="term" value="F:peptidase activity"/>
    <property type="evidence" value="ECO:0007669"/>
    <property type="project" value="UniProtKB-KW"/>
</dbReference>
<evidence type="ECO:0000313" key="8">
    <source>
        <dbReference type="EMBL" id="GMH02482.1"/>
    </source>
</evidence>
<evidence type="ECO:0000313" key="9">
    <source>
        <dbReference type="Proteomes" id="UP001279734"/>
    </source>
</evidence>
<evidence type="ECO:0000256" key="3">
    <source>
        <dbReference type="ARBA" id="ARBA00022763"/>
    </source>
</evidence>